<keyword evidence="3" id="KW-1185">Reference proteome</keyword>
<reference evidence="1 3" key="2">
    <citation type="journal article" date="2014" name="BMC Genomics">
        <title>An improved genome release (version Mt4.0) for the model legume Medicago truncatula.</title>
        <authorList>
            <person name="Tang H."/>
            <person name="Krishnakumar V."/>
            <person name="Bidwell S."/>
            <person name="Rosen B."/>
            <person name="Chan A."/>
            <person name="Zhou S."/>
            <person name="Gentzbittel L."/>
            <person name="Childs K.L."/>
            <person name="Yandell M."/>
            <person name="Gundlach H."/>
            <person name="Mayer K.F."/>
            <person name="Schwartz D.C."/>
            <person name="Town C.D."/>
        </authorList>
    </citation>
    <scope>GENOME REANNOTATION</scope>
    <source>
        <strain evidence="2 3">cv. Jemalong A17</strain>
    </source>
</reference>
<protein>
    <submittedName>
        <fullName evidence="1 2">Uncharacterized protein</fullName>
    </submittedName>
</protein>
<evidence type="ECO:0000313" key="3">
    <source>
        <dbReference type="Proteomes" id="UP000002051"/>
    </source>
</evidence>
<dbReference type="HOGENOM" id="CLU_3109485_0_0_1"/>
<dbReference type="Proteomes" id="UP000002051">
    <property type="component" value="Chromosome 8"/>
</dbReference>
<organism evidence="1 3">
    <name type="scientific">Medicago truncatula</name>
    <name type="common">Barrel medic</name>
    <name type="synonym">Medicago tribuloides</name>
    <dbReference type="NCBI Taxonomy" id="3880"/>
    <lineage>
        <taxon>Eukaryota</taxon>
        <taxon>Viridiplantae</taxon>
        <taxon>Streptophyta</taxon>
        <taxon>Embryophyta</taxon>
        <taxon>Tracheophyta</taxon>
        <taxon>Spermatophyta</taxon>
        <taxon>Magnoliopsida</taxon>
        <taxon>eudicotyledons</taxon>
        <taxon>Gunneridae</taxon>
        <taxon>Pentapetalae</taxon>
        <taxon>rosids</taxon>
        <taxon>fabids</taxon>
        <taxon>Fabales</taxon>
        <taxon>Fabaceae</taxon>
        <taxon>Papilionoideae</taxon>
        <taxon>50 kb inversion clade</taxon>
        <taxon>NPAAA clade</taxon>
        <taxon>Hologalegina</taxon>
        <taxon>IRL clade</taxon>
        <taxon>Trifolieae</taxon>
        <taxon>Medicago</taxon>
    </lineage>
</organism>
<dbReference type="PaxDb" id="3880-AET02271"/>
<reference evidence="1 3" key="1">
    <citation type="journal article" date="2011" name="Nature">
        <title>The Medicago genome provides insight into the evolution of rhizobial symbioses.</title>
        <authorList>
            <person name="Young N.D."/>
            <person name="Debelle F."/>
            <person name="Oldroyd G.E."/>
            <person name="Geurts R."/>
            <person name="Cannon S.B."/>
            <person name="Udvardi M.K."/>
            <person name="Benedito V.A."/>
            <person name="Mayer K.F."/>
            <person name="Gouzy J."/>
            <person name="Schoof H."/>
            <person name="Van de Peer Y."/>
            <person name="Proost S."/>
            <person name="Cook D.R."/>
            <person name="Meyers B.C."/>
            <person name="Spannagl M."/>
            <person name="Cheung F."/>
            <person name="De Mita S."/>
            <person name="Krishnakumar V."/>
            <person name="Gundlach H."/>
            <person name="Zhou S."/>
            <person name="Mudge J."/>
            <person name="Bharti A.K."/>
            <person name="Murray J.D."/>
            <person name="Naoumkina M.A."/>
            <person name="Rosen B."/>
            <person name="Silverstein K.A."/>
            <person name="Tang H."/>
            <person name="Rombauts S."/>
            <person name="Zhao P.X."/>
            <person name="Zhou P."/>
            <person name="Barbe V."/>
            <person name="Bardou P."/>
            <person name="Bechner M."/>
            <person name="Bellec A."/>
            <person name="Berger A."/>
            <person name="Berges H."/>
            <person name="Bidwell S."/>
            <person name="Bisseling T."/>
            <person name="Choisne N."/>
            <person name="Couloux A."/>
            <person name="Denny R."/>
            <person name="Deshpande S."/>
            <person name="Dai X."/>
            <person name="Doyle J.J."/>
            <person name="Dudez A.M."/>
            <person name="Farmer A.D."/>
            <person name="Fouteau S."/>
            <person name="Franken C."/>
            <person name="Gibelin C."/>
            <person name="Gish J."/>
            <person name="Goldstein S."/>
            <person name="Gonzalez A.J."/>
            <person name="Green P.J."/>
            <person name="Hallab A."/>
            <person name="Hartog M."/>
            <person name="Hua A."/>
            <person name="Humphray S.J."/>
            <person name="Jeong D.H."/>
            <person name="Jing Y."/>
            <person name="Jocker A."/>
            <person name="Kenton S.M."/>
            <person name="Kim D.J."/>
            <person name="Klee K."/>
            <person name="Lai H."/>
            <person name="Lang C."/>
            <person name="Lin S."/>
            <person name="Macmil S.L."/>
            <person name="Magdelenat G."/>
            <person name="Matthews L."/>
            <person name="McCorrison J."/>
            <person name="Monaghan E.L."/>
            <person name="Mun J.H."/>
            <person name="Najar F.Z."/>
            <person name="Nicholson C."/>
            <person name="Noirot C."/>
            <person name="O'Bleness M."/>
            <person name="Paule C.R."/>
            <person name="Poulain J."/>
            <person name="Prion F."/>
            <person name="Qin B."/>
            <person name="Qu C."/>
            <person name="Retzel E.F."/>
            <person name="Riddle C."/>
            <person name="Sallet E."/>
            <person name="Samain S."/>
            <person name="Samson N."/>
            <person name="Sanders I."/>
            <person name="Saurat O."/>
            <person name="Scarpelli C."/>
            <person name="Schiex T."/>
            <person name="Segurens B."/>
            <person name="Severin A.J."/>
            <person name="Sherrier D.J."/>
            <person name="Shi R."/>
            <person name="Sims S."/>
            <person name="Singer S.R."/>
            <person name="Sinharoy S."/>
            <person name="Sterck L."/>
            <person name="Viollet A."/>
            <person name="Wang B.B."/>
            <person name="Wang K."/>
            <person name="Wang M."/>
            <person name="Wang X."/>
            <person name="Warfsmann J."/>
            <person name="Weissenbach J."/>
            <person name="White D.D."/>
            <person name="White J.D."/>
            <person name="Wiley G.B."/>
            <person name="Wincker P."/>
            <person name="Xing Y."/>
            <person name="Yang L."/>
            <person name="Yao Z."/>
            <person name="Ying F."/>
            <person name="Zhai J."/>
            <person name="Zhou L."/>
            <person name="Zuber A."/>
            <person name="Denarie J."/>
            <person name="Dixon R.A."/>
            <person name="May G.D."/>
            <person name="Schwartz D.C."/>
            <person name="Rogers J."/>
            <person name="Quetier F."/>
            <person name="Town C.D."/>
            <person name="Roe B.A."/>
        </authorList>
    </citation>
    <scope>NUCLEOTIDE SEQUENCE [LARGE SCALE GENOMIC DNA]</scope>
    <source>
        <strain evidence="1">A17</strain>
        <strain evidence="2 3">cv. Jemalong A17</strain>
    </source>
</reference>
<evidence type="ECO:0000313" key="2">
    <source>
        <dbReference type="EnsemblPlants" id="AET02271"/>
    </source>
</evidence>
<dbReference type="EnsemblPlants" id="AET02271">
    <property type="protein sequence ID" value="AET02271"/>
    <property type="gene ID" value="MTR_8g038380"/>
</dbReference>
<proteinExistence type="predicted"/>
<dbReference type="EMBL" id="CM001224">
    <property type="protein sequence ID" value="AET02271.1"/>
    <property type="molecule type" value="Genomic_DNA"/>
</dbReference>
<reference evidence="2" key="3">
    <citation type="submission" date="2015-04" db="UniProtKB">
        <authorList>
            <consortium name="EnsemblPlants"/>
        </authorList>
    </citation>
    <scope>IDENTIFICATION</scope>
    <source>
        <strain evidence="2">cv. Jemalong A17</strain>
    </source>
</reference>
<dbReference type="AlphaFoldDB" id="G7LFA3"/>
<name>G7LFA3_MEDTR</name>
<gene>
    <name evidence="1" type="ordered locus">MTR_8g038380</name>
</gene>
<evidence type="ECO:0000313" key="1">
    <source>
        <dbReference type="EMBL" id="AET02271.1"/>
    </source>
</evidence>
<sequence>MRFRAKALSDNGEKAILVGGSSHANLIQIIEELKSLKYQKLYDSTRAIFKC</sequence>
<accession>G7LFA3</accession>